<dbReference type="KEGG" id="dla:I6G47_07725"/>
<dbReference type="EMBL" id="CP065748">
    <property type="protein sequence ID" value="QPS82955.1"/>
    <property type="molecule type" value="Genomic_DNA"/>
</dbReference>
<protein>
    <submittedName>
        <fullName evidence="2">Uncharacterized protein</fullName>
    </submittedName>
</protein>
<dbReference type="Proteomes" id="UP000595064">
    <property type="component" value="Chromosome"/>
</dbReference>
<evidence type="ECO:0000313" key="3">
    <source>
        <dbReference type="Proteomes" id="UP000595064"/>
    </source>
</evidence>
<sequence>MIYPKELNMPTRTNANQIAFRYRAVDSATGVTRETAKRLAEHLGVDETQAIHRALHELAVRMLPQYEADDGPLTAAQVRQIKKKVPQGEQRSVKSSLFDLETL</sequence>
<dbReference type="AlphaFoldDB" id="A0A7T2YVJ2"/>
<proteinExistence type="predicted"/>
<gene>
    <name evidence="2" type="ORF">I6G47_07725</name>
</gene>
<reference evidence="2 3" key="1">
    <citation type="submission" date="2020-12" db="EMBL/GenBank/DDBJ databases">
        <title>FDA dAtabase for Regulatory Grade micrObial Sequences (FDA-ARGOS): Supporting development and validation of Infectious Disease Dx tests.</title>
        <authorList>
            <person name="Sproer C."/>
            <person name="Gronow S."/>
            <person name="Severitt S."/>
            <person name="Schroder I."/>
            <person name="Tallon L."/>
            <person name="Sadzewicz L."/>
            <person name="Zhao X."/>
            <person name="Boylan J."/>
            <person name="Ott S."/>
            <person name="Bowen H."/>
            <person name="Vavikolanu K."/>
            <person name="Mehta A."/>
            <person name="Aluvathingal J."/>
            <person name="Nadendla S."/>
            <person name="Lowell S."/>
            <person name="Myers T."/>
            <person name="Yan Y."/>
            <person name="Sichtig H."/>
        </authorList>
    </citation>
    <scope>NUCLEOTIDE SEQUENCE [LARGE SCALE GENOMIC DNA]</scope>
    <source>
        <strain evidence="2 3">FDAARGOS_890</strain>
    </source>
</reference>
<accession>A0A7T2YVJ2</accession>
<evidence type="ECO:0000313" key="2">
    <source>
        <dbReference type="EMBL" id="QPS82955.1"/>
    </source>
</evidence>
<name>A0A7T2YVJ2_9BURK</name>
<evidence type="ECO:0000256" key="1">
    <source>
        <dbReference type="SAM" id="MobiDB-lite"/>
    </source>
</evidence>
<keyword evidence="3" id="KW-1185">Reference proteome</keyword>
<feature type="region of interest" description="Disordered" evidence="1">
    <location>
        <begin position="84"/>
        <end position="103"/>
    </location>
</feature>
<organism evidence="2 3">
    <name type="scientific">Delftia lacustris</name>
    <dbReference type="NCBI Taxonomy" id="558537"/>
    <lineage>
        <taxon>Bacteria</taxon>
        <taxon>Pseudomonadati</taxon>
        <taxon>Pseudomonadota</taxon>
        <taxon>Betaproteobacteria</taxon>
        <taxon>Burkholderiales</taxon>
        <taxon>Comamonadaceae</taxon>
        <taxon>Delftia</taxon>
    </lineage>
</organism>